<reference evidence="2 3" key="1">
    <citation type="submission" date="2019-06" db="EMBL/GenBank/DDBJ databases">
        <title>Draft genome sequence of [Clostridium] clostridioforme NBRC 113352.</title>
        <authorList>
            <person name="Miura T."/>
            <person name="Furukawa M."/>
            <person name="Shimamura M."/>
            <person name="Ohyama Y."/>
            <person name="Yamazoe A."/>
            <person name="Kawasaki H."/>
        </authorList>
    </citation>
    <scope>NUCLEOTIDE SEQUENCE [LARGE SCALE GENOMIC DNA]</scope>
    <source>
        <strain evidence="2 3">NBRC 113352</strain>
    </source>
</reference>
<dbReference type="InterPro" id="IPR051083">
    <property type="entry name" value="GrpII_Intron_Splice-Mob/Def"/>
</dbReference>
<dbReference type="PANTHER" id="PTHR34047:SF8">
    <property type="entry name" value="PROTEIN YKFC"/>
    <property type="match status" value="1"/>
</dbReference>
<dbReference type="CDD" id="cd01651">
    <property type="entry name" value="RT_G2_intron"/>
    <property type="match status" value="1"/>
</dbReference>
<evidence type="ECO:0000313" key="2">
    <source>
        <dbReference type="EMBL" id="GEA39603.1"/>
    </source>
</evidence>
<dbReference type="Pfam" id="PF00078">
    <property type="entry name" value="RVT_1"/>
    <property type="match status" value="1"/>
</dbReference>
<accession>A0A829WLH1</accession>
<gene>
    <name evidence="2" type="ORF">Ccl03g_53160</name>
</gene>
<protein>
    <recommendedName>
        <fullName evidence="1">Reverse transcriptase domain-containing protein</fullName>
    </recommendedName>
</protein>
<dbReference type="PROSITE" id="PS50878">
    <property type="entry name" value="RT_POL"/>
    <property type="match status" value="1"/>
</dbReference>
<name>A0A829WLH1_9FIRM</name>
<dbReference type="SUPFAM" id="SSF56672">
    <property type="entry name" value="DNA/RNA polymerases"/>
    <property type="match status" value="1"/>
</dbReference>
<evidence type="ECO:0000313" key="3">
    <source>
        <dbReference type="Proteomes" id="UP000315200"/>
    </source>
</evidence>
<organism evidence="2 3">
    <name type="scientific">Enterocloster clostridioformis</name>
    <dbReference type="NCBI Taxonomy" id="1531"/>
    <lineage>
        <taxon>Bacteria</taxon>
        <taxon>Bacillati</taxon>
        <taxon>Bacillota</taxon>
        <taxon>Clostridia</taxon>
        <taxon>Lachnospirales</taxon>
        <taxon>Lachnospiraceae</taxon>
        <taxon>Enterocloster</taxon>
    </lineage>
</organism>
<dbReference type="EMBL" id="BJLB01000001">
    <property type="protein sequence ID" value="GEA39603.1"/>
    <property type="molecule type" value="Genomic_DNA"/>
</dbReference>
<sequence>MTGLRTPKKAYLRNAEYYDFQNVLDNLYALSKKEMIFTDLMKYISSEQNIRLAYRNIKGNTGSRTAGADNKTISHLAKWEISALIQHIQKKLNYYQPQKVRRVEIPKGNGKTRPLGIPTIMDRLIQQCILQVLEPVCEAKFFERSNGFRPNRNAEQAMAQAYKCIQIQHLYFVVDIDIKGFFDNVNHGKLLKQMWAMGIRDKKLLTIISCMLKAEVAGIGFPDKGTPQGGIISPLLSNIVLNELDWWIASQFERMPTKRQYSQQIAKNGTEIRGHVYSSLRKYTNLKECFIVRYADDFKIFCRSKNDADKMFIATKCG</sequence>
<dbReference type="InterPro" id="IPR043502">
    <property type="entry name" value="DNA/RNA_pol_sf"/>
</dbReference>
<feature type="domain" description="Reverse transcriptase" evidence="1">
    <location>
        <begin position="86"/>
        <end position="318"/>
    </location>
</feature>
<dbReference type="Proteomes" id="UP000315200">
    <property type="component" value="Unassembled WGS sequence"/>
</dbReference>
<dbReference type="AlphaFoldDB" id="A0A829WLH1"/>
<dbReference type="PANTHER" id="PTHR34047">
    <property type="entry name" value="NUCLEAR INTRON MATURASE 1, MITOCHONDRIAL-RELATED"/>
    <property type="match status" value="1"/>
</dbReference>
<proteinExistence type="predicted"/>
<evidence type="ECO:0000259" key="1">
    <source>
        <dbReference type="PROSITE" id="PS50878"/>
    </source>
</evidence>
<dbReference type="InterPro" id="IPR000477">
    <property type="entry name" value="RT_dom"/>
</dbReference>
<comment type="caution">
    <text evidence="2">The sequence shown here is derived from an EMBL/GenBank/DDBJ whole genome shotgun (WGS) entry which is preliminary data.</text>
</comment>